<dbReference type="Gene3D" id="1.10.287.1060">
    <property type="entry name" value="ESAT-6-like"/>
    <property type="match status" value="1"/>
</dbReference>
<evidence type="ECO:0000313" key="3">
    <source>
        <dbReference type="EMBL" id="MFC7218323.1"/>
    </source>
</evidence>
<protein>
    <submittedName>
        <fullName evidence="3">WXG100 family type VII secretion target</fullName>
    </submittedName>
</protein>
<evidence type="ECO:0000313" key="4">
    <source>
        <dbReference type="Proteomes" id="UP001596413"/>
    </source>
</evidence>
<keyword evidence="4" id="KW-1185">Reference proteome</keyword>
<comment type="caution">
    <text evidence="3">The sequence shown here is derived from an EMBL/GenBank/DDBJ whole genome shotgun (WGS) entry which is preliminary data.</text>
</comment>
<dbReference type="SUPFAM" id="SSF140453">
    <property type="entry name" value="EsxAB dimer-like"/>
    <property type="match status" value="1"/>
</dbReference>
<organism evidence="3 4">
    <name type="scientific">Streptomyces polyrhachis</name>
    <dbReference type="NCBI Taxonomy" id="1282885"/>
    <lineage>
        <taxon>Bacteria</taxon>
        <taxon>Bacillati</taxon>
        <taxon>Actinomycetota</taxon>
        <taxon>Actinomycetes</taxon>
        <taxon>Kitasatosporales</taxon>
        <taxon>Streptomycetaceae</taxon>
        <taxon>Streptomyces</taxon>
    </lineage>
</organism>
<dbReference type="RefSeq" id="WP_386413646.1">
    <property type="nucleotide sequence ID" value="NZ_JBHSZO010000010.1"/>
</dbReference>
<dbReference type="Pfam" id="PF06013">
    <property type="entry name" value="WXG100"/>
    <property type="match status" value="1"/>
</dbReference>
<evidence type="ECO:0000256" key="2">
    <source>
        <dbReference type="SAM" id="MobiDB-lite"/>
    </source>
</evidence>
<name>A0ABW2GC55_9ACTN</name>
<dbReference type="InterPro" id="IPR036689">
    <property type="entry name" value="ESAT-6-like_sf"/>
</dbReference>
<reference evidence="4" key="1">
    <citation type="journal article" date="2019" name="Int. J. Syst. Evol. Microbiol.">
        <title>The Global Catalogue of Microorganisms (GCM) 10K type strain sequencing project: providing services to taxonomists for standard genome sequencing and annotation.</title>
        <authorList>
            <consortium name="The Broad Institute Genomics Platform"/>
            <consortium name="The Broad Institute Genome Sequencing Center for Infectious Disease"/>
            <person name="Wu L."/>
            <person name="Ma J."/>
        </authorList>
    </citation>
    <scope>NUCLEOTIDE SEQUENCE [LARGE SCALE GENOMIC DNA]</scope>
    <source>
        <strain evidence="4">CGMCC 1.13681</strain>
    </source>
</reference>
<gene>
    <name evidence="3" type="ORF">ACFQLX_09105</name>
</gene>
<feature type="coiled-coil region" evidence="1">
    <location>
        <begin position="15"/>
        <end position="42"/>
    </location>
</feature>
<dbReference type="Proteomes" id="UP001596413">
    <property type="component" value="Unassembled WGS sequence"/>
</dbReference>
<sequence length="116" mass="12435">MADQRLSEDGIIRLEQDLSEKSQRLNKRVQTLQATIDSLEGQWQGVGAGAFNQKQAEINMAMATLNRILVGYQEAIRETRVLGANNEDEVRSTLSSVDVGMSTGGAPGASSGLNGL</sequence>
<proteinExistence type="predicted"/>
<accession>A0ABW2GC55</accession>
<evidence type="ECO:0000256" key="1">
    <source>
        <dbReference type="SAM" id="Coils"/>
    </source>
</evidence>
<dbReference type="InterPro" id="IPR010310">
    <property type="entry name" value="T7SS_ESAT-6-like"/>
</dbReference>
<keyword evidence="1" id="KW-0175">Coiled coil</keyword>
<feature type="region of interest" description="Disordered" evidence="2">
    <location>
        <begin position="94"/>
        <end position="116"/>
    </location>
</feature>
<dbReference type="EMBL" id="JBHSZO010000010">
    <property type="protein sequence ID" value="MFC7218323.1"/>
    <property type="molecule type" value="Genomic_DNA"/>
</dbReference>